<accession>A0A9R0SS10</accession>
<keyword evidence="1" id="KW-0880">Kelch repeat</keyword>
<evidence type="ECO:0000313" key="3">
    <source>
        <dbReference type="EMBL" id="VAI00359.1"/>
    </source>
</evidence>
<evidence type="ECO:0008006" key="5">
    <source>
        <dbReference type="Google" id="ProtNLM"/>
    </source>
</evidence>
<proteinExistence type="predicted"/>
<dbReference type="SUPFAM" id="SSF117281">
    <property type="entry name" value="Kelch motif"/>
    <property type="match status" value="1"/>
</dbReference>
<sequence length="379" mass="42494">MVVVTCRISVRSPESTSCPLHVPGAGAGGEVSWGNIIGVIGHDLLIHCLHRLSRWEYGAIASLNRDFNSVVRSGDIYRLRRKNGVTEHWLYLSCNNNPHKWKACDPSTGRWIQVPKMPPTQSSYWDSLAVGTELLVFGGYGRVSLRYSILTNSWTWLADVMNNPRYWFGSASVGEKAYVAGGKDSSSGNVLSSAEMYDSEKYTWTPLPSMNRARYGCSGAFMDGKFYVIGGVSSRHEVLTCGEEYDLNRRSWRVIDNMSQGLNETIMGAPLLLAVVNSELYAADYRENNDLKQYDKLDNKWITLGKLPVRSKYKDGWDMGFRECGDRLIVIGPPNNSTDEKVVELHSWIPDEEPPVWNLVATQQFTSEGPFLYCAVMGC</sequence>
<name>A0A9R0SS10_TRITD</name>
<dbReference type="Pfam" id="PF01344">
    <property type="entry name" value="Kelch_1"/>
    <property type="match status" value="2"/>
</dbReference>
<dbReference type="GO" id="GO:0005634">
    <property type="term" value="C:nucleus"/>
    <property type="evidence" value="ECO:0007669"/>
    <property type="project" value="UniProtKB-ARBA"/>
</dbReference>
<organism evidence="3 4">
    <name type="scientific">Triticum turgidum subsp. durum</name>
    <name type="common">Durum wheat</name>
    <name type="synonym">Triticum durum</name>
    <dbReference type="NCBI Taxonomy" id="4567"/>
    <lineage>
        <taxon>Eukaryota</taxon>
        <taxon>Viridiplantae</taxon>
        <taxon>Streptophyta</taxon>
        <taxon>Embryophyta</taxon>
        <taxon>Tracheophyta</taxon>
        <taxon>Spermatophyta</taxon>
        <taxon>Magnoliopsida</taxon>
        <taxon>Liliopsida</taxon>
        <taxon>Poales</taxon>
        <taxon>Poaceae</taxon>
        <taxon>BOP clade</taxon>
        <taxon>Pooideae</taxon>
        <taxon>Triticodae</taxon>
        <taxon>Triticeae</taxon>
        <taxon>Triticinae</taxon>
        <taxon>Triticum</taxon>
    </lineage>
</organism>
<protein>
    <recommendedName>
        <fullName evidence="5">F-box/kelch-repeat protein</fullName>
    </recommendedName>
</protein>
<gene>
    <name evidence="3" type="ORF">TRITD_4Av1G263900</name>
</gene>
<keyword evidence="2" id="KW-0677">Repeat</keyword>
<evidence type="ECO:0000256" key="1">
    <source>
        <dbReference type="ARBA" id="ARBA00022441"/>
    </source>
</evidence>
<dbReference type="Gene3D" id="2.120.10.80">
    <property type="entry name" value="Kelch-type beta propeller"/>
    <property type="match status" value="1"/>
</dbReference>
<dbReference type="InterPro" id="IPR015915">
    <property type="entry name" value="Kelch-typ_b-propeller"/>
</dbReference>
<dbReference type="Proteomes" id="UP000324705">
    <property type="component" value="Chromosome 4A"/>
</dbReference>
<keyword evidence="4" id="KW-1185">Reference proteome</keyword>
<dbReference type="SMART" id="SM00612">
    <property type="entry name" value="Kelch"/>
    <property type="match status" value="3"/>
</dbReference>
<dbReference type="InterPro" id="IPR006652">
    <property type="entry name" value="Kelch_1"/>
</dbReference>
<evidence type="ECO:0000256" key="2">
    <source>
        <dbReference type="ARBA" id="ARBA00022737"/>
    </source>
</evidence>
<dbReference type="InterPro" id="IPR052439">
    <property type="entry name" value="F-box/Kelch-repeat"/>
</dbReference>
<dbReference type="PANTHER" id="PTHR46122:SF25">
    <property type="entry name" value="REPEAT-CONTAINING F-BOX FAMILY PROTEIN, PUTATIVE, EXPRESSED-RELATED"/>
    <property type="match status" value="1"/>
</dbReference>
<dbReference type="EMBL" id="LT934117">
    <property type="protein sequence ID" value="VAI00359.1"/>
    <property type="molecule type" value="Genomic_DNA"/>
</dbReference>
<reference evidence="3 4" key="1">
    <citation type="submission" date="2017-09" db="EMBL/GenBank/DDBJ databases">
        <authorList>
            <consortium name="International Durum Wheat Genome Sequencing Consortium (IDWGSC)"/>
            <person name="Milanesi L."/>
        </authorList>
    </citation>
    <scope>NUCLEOTIDE SEQUENCE [LARGE SCALE GENOMIC DNA]</scope>
    <source>
        <strain evidence="4">cv. Svevo</strain>
    </source>
</reference>
<dbReference type="PANTHER" id="PTHR46122">
    <property type="entry name" value="GALACTOSE OXIDASE/KELCH REPEAT PROTEIN-RELATED"/>
    <property type="match status" value="1"/>
</dbReference>
<dbReference type="Gramene" id="TRITD4Av1G263900.16">
    <property type="protein sequence ID" value="TRITD4Av1G263900.16"/>
    <property type="gene ID" value="TRITD4Av1G263900"/>
</dbReference>
<evidence type="ECO:0000313" key="4">
    <source>
        <dbReference type="Proteomes" id="UP000324705"/>
    </source>
</evidence>
<dbReference type="AlphaFoldDB" id="A0A9R0SS10"/>